<evidence type="ECO:0000256" key="6">
    <source>
        <dbReference type="SAM" id="Phobius"/>
    </source>
</evidence>
<gene>
    <name evidence="7" type="ORF">GCM10010191_48740</name>
</gene>
<dbReference type="RefSeq" id="WP_344591867.1">
    <property type="nucleotide sequence ID" value="NZ_BAAARW010000019.1"/>
</dbReference>
<comment type="caution">
    <text evidence="7">The sequence shown here is derived from an EMBL/GenBank/DDBJ whole genome shotgun (WGS) entry which is preliminary data.</text>
</comment>
<dbReference type="Proteomes" id="UP001501231">
    <property type="component" value="Unassembled WGS sequence"/>
</dbReference>
<comment type="subcellular location">
    <subcellularLocation>
        <location evidence="1">Membrane</location>
        <topology evidence="1">Multi-pass membrane protein</topology>
    </subcellularLocation>
</comment>
<keyword evidence="2" id="KW-0813">Transport</keyword>
<reference evidence="8" key="1">
    <citation type="journal article" date="2019" name="Int. J. Syst. Evol. Microbiol.">
        <title>The Global Catalogue of Microorganisms (GCM) 10K type strain sequencing project: providing services to taxonomists for standard genome sequencing and annotation.</title>
        <authorList>
            <consortium name="The Broad Institute Genomics Platform"/>
            <consortium name="The Broad Institute Genome Sequencing Center for Infectious Disease"/>
            <person name="Wu L."/>
            <person name="Ma J."/>
        </authorList>
    </citation>
    <scope>NUCLEOTIDE SEQUENCE [LARGE SCALE GENOMIC DNA]</scope>
    <source>
        <strain evidence="8">JCM 3325</strain>
    </source>
</reference>
<sequence>MVAGWVGIIRTMGKGITDIESPQGFAAESGATSVILASTHLGFALSTTQVCSGAILGSGLGRRLAEVRWGVAGRMAMAWLLTLPSAAAVGALAASVSTRGDAGVLVTALAALAVAAGIYAASRRAPVDSRNVNEVPERRTESAATAA</sequence>
<keyword evidence="4 6" id="KW-1133">Transmembrane helix</keyword>
<dbReference type="EMBL" id="BAAARW010000019">
    <property type="protein sequence ID" value="GAA2429575.1"/>
    <property type="molecule type" value="Genomic_DNA"/>
</dbReference>
<evidence type="ECO:0000256" key="2">
    <source>
        <dbReference type="ARBA" id="ARBA00022448"/>
    </source>
</evidence>
<dbReference type="PANTHER" id="PTHR11101">
    <property type="entry name" value="PHOSPHATE TRANSPORTER"/>
    <property type="match status" value="1"/>
</dbReference>
<feature type="transmembrane region" description="Helical" evidence="6">
    <location>
        <begin position="102"/>
        <end position="121"/>
    </location>
</feature>
<dbReference type="PANTHER" id="PTHR11101:SF54">
    <property type="entry name" value="LOW-AFFINITY INORGANIC PHOSPHATE TRANSPORTER-RELATED"/>
    <property type="match status" value="1"/>
</dbReference>
<evidence type="ECO:0000313" key="8">
    <source>
        <dbReference type="Proteomes" id="UP001501231"/>
    </source>
</evidence>
<keyword evidence="5 6" id="KW-0472">Membrane</keyword>
<name>A0ABP5WKL9_9ACTN</name>
<proteinExistence type="predicted"/>
<dbReference type="InterPro" id="IPR001204">
    <property type="entry name" value="Phos_transporter"/>
</dbReference>
<dbReference type="Pfam" id="PF01384">
    <property type="entry name" value="PHO4"/>
    <property type="match status" value="1"/>
</dbReference>
<accession>A0ABP5WKL9</accession>
<evidence type="ECO:0000313" key="7">
    <source>
        <dbReference type="EMBL" id="GAA2429575.1"/>
    </source>
</evidence>
<protein>
    <recommendedName>
        <fullName evidence="9">Inorganic phosphate transporter</fullName>
    </recommendedName>
</protein>
<evidence type="ECO:0000256" key="5">
    <source>
        <dbReference type="ARBA" id="ARBA00023136"/>
    </source>
</evidence>
<keyword evidence="8" id="KW-1185">Reference proteome</keyword>
<feature type="transmembrane region" description="Helical" evidence="6">
    <location>
        <begin position="76"/>
        <end position="96"/>
    </location>
</feature>
<evidence type="ECO:0000256" key="4">
    <source>
        <dbReference type="ARBA" id="ARBA00022989"/>
    </source>
</evidence>
<organism evidence="7 8">
    <name type="scientific">Actinomadura vinacea</name>
    <dbReference type="NCBI Taxonomy" id="115336"/>
    <lineage>
        <taxon>Bacteria</taxon>
        <taxon>Bacillati</taxon>
        <taxon>Actinomycetota</taxon>
        <taxon>Actinomycetes</taxon>
        <taxon>Streptosporangiales</taxon>
        <taxon>Thermomonosporaceae</taxon>
        <taxon>Actinomadura</taxon>
    </lineage>
</organism>
<evidence type="ECO:0000256" key="1">
    <source>
        <dbReference type="ARBA" id="ARBA00004141"/>
    </source>
</evidence>
<evidence type="ECO:0008006" key="9">
    <source>
        <dbReference type="Google" id="ProtNLM"/>
    </source>
</evidence>
<evidence type="ECO:0000256" key="3">
    <source>
        <dbReference type="ARBA" id="ARBA00022692"/>
    </source>
</evidence>
<keyword evidence="3 6" id="KW-0812">Transmembrane</keyword>